<name>A0A0R2E9H6_9LACO</name>
<sequence length="64" mass="7818">MERLKLPFKPVKLSSDIIDWLKNEKEVRTMPFVQVYDLKKDEIVDEWSNLRPDKITEWNRKAKE</sequence>
<accession>A0A0R2E9H6</accession>
<organism evidence="1 2">
    <name type="scientific">Liquorilactobacillus mali KCTC 3596 = DSM 20444</name>
    <dbReference type="NCBI Taxonomy" id="1046596"/>
    <lineage>
        <taxon>Bacteria</taxon>
        <taxon>Bacillati</taxon>
        <taxon>Bacillota</taxon>
        <taxon>Bacilli</taxon>
        <taxon>Lactobacillales</taxon>
        <taxon>Lactobacillaceae</taxon>
        <taxon>Liquorilactobacillus</taxon>
    </lineage>
</organism>
<dbReference type="Proteomes" id="UP000050898">
    <property type="component" value="Unassembled WGS sequence"/>
</dbReference>
<comment type="caution">
    <text evidence="1">The sequence shown here is derived from an EMBL/GenBank/DDBJ whole genome shotgun (WGS) entry which is preliminary data.</text>
</comment>
<proteinExistence type="predicted"/>
<dbReference type="EMBL" id="AYYH01000027">
    <property type="protein sequence ID" value="KRN09399.1"/>
    <property type="molecule type" value="Genomic_DNA"/>
</dbReference>
<evidence type="ECO:0000313" key="1">
    <source>
        <dbReference type="EMBL" id="KRN09399.1"/>
    </source>
</evidence>
<reference evidence="1 2" key="1">
    <citation type="journal article" date="2015" name="Genome Announc.">
        <title>Expanding the biotechnology potential of lactobacilli through comparative genomics of 213 strains and associated genera.</title>
        <authorList>
            <person name="Sun Z."/>
            <person name="Harris H.M."/>
            <person name="McCann A."/>
            <person name="Guo C."/>
            <person name="Argimon S."/>
            <person name="Zhang W."/>
            <person name="Yang X."/>
            <person name="Jeffery I.B."/>
            <person name="Cooney J.C."/>
            <person name="Kagawa T.F."/>
            <person name="Liu W."/>
            <person name="Song Y."/>
            <person name="Salvetti E."/>
            <person name="Wrobel A."/>
            <person name="Rasinkangas P."/>
            <person name="Parkhill J."/>
            <person name="Rea M.C."/>
            <person name="O'Sullivan O."/>
            <person name="Ritari J."/>
            <person name="Douillard F.P."/>
            <person name="Paul Ross R."/>
            <person name="Yang R."/>
            <person name="Briner A.E."/>
            <person name="Felis G.E."/>
            <person name="de Vos W.M."/>
            <person name="Barrangou R."/>
            <person name="Klaenhammer T.R."/>
            <person name="Caufield P.W."/>
            <person name="Cui Y."/>
            <person name="Zhang H."/>
            <person name="O'Toole P.W."/>
        </authorList>
    </citation>
    <scope>NUCLEOTIDE SEQUENCE [LARGE SCALE GENOMIC DNA]</scope>
    <source>
        <strain evidence="1 2">DSM 20444</strain>
    </source>
</reference>
<dbReference type="AlphaFoldDB" id="A0A0R2E9H6"/>
<gene>
    <name evidence="1" type="ORF">FD00_GL001122</name>
</gene>
<evidence type="ECO:0000313" key="2">
    <source>
        <dbReference type="Proteomes" id="UP000050898"/>
    </source>
</evidence>
<dbReference type="PATRIC" id="fig|1046596.6.peg.1204"/>
<protein>
    <submittedName>
        <fullName evidence="1">Uncharacterized protein</fullName>
    </submittedName>
</protein>
<keyword evidence="2" id="KW-1185">Reference proteome</keyword>